<evidence type="ECO:0000313" key="1">
    <source>
        <dbReference type="EMBL" id="MTE11506.1"/>
    </source>
</evidence>
<gene>
    <name evidence="1" type="ORF">GLP40_01700</name>
</gene>
<dbReference type="AlphaFoldDB" id="A0A6I3KQV6"/>
<dbReference type="Pfam" id="PF19818">
    <property type="entry name" value="DUF6301"/>
    <property type="match status" value="1"/>
</dbReference>
<name>A0A6I3KQV6_9NOCA</name>
<organism evidence="1 2">
    <name type="scientific">Nocardia aurantiaca</name>
    <dbReference type="NCBI Taxonomy" id="2675850"/>
    <lineage>
        <taxon>Bacteria</taxon>
        <taxon>Bacillati</taxon>
        <taxon>Actinomycetota</taxon>
        <taxon>Actinomycetes</taxon>
        <taxon>Mycobacteriales</taxon>
        <taxon>Nocardiaceae</taxon>
        <taxon>Nocardia</taxon>
    </lineage>
</organism>
<protein>
    <submittedName>
        <fullName evidence="1">Uncharacterized protein</fullName>
    </submittedName>
</protein>
<sequence>MHVDVEGAVRTARLAAEFDWTWYLDKDLPRFCDAAGWNLGESTEYGTDMCTDLRVQRPHASATRCKRMFDELSVLVSDEIDPFPWAQRWRSLVDGFAAVGNGLLPVMGNPTRLAPGENAMMSWEHPRVWIELKIVFNTVRLNLISQEGQANADAAARYEAGDW</sequence>
<reference evidence="1 2" key="1">
    <citation type="submission" date="2019-11" db="EMBL/GenBank/DDBJ databases">
        <title>Nocardia sp. nov. CT2-14 isolated from soil.</title>
        <authorList>
            <person name="Kanchanasin P."/>
            <person name="Tanasupawat S."/>
            <person name="Yuki M."/>
            <person name="Kudo T."/>
        </authorList>
    </citation>
    <scope>NUCLEOTIDE SEQUENCE [LARGE SCALE GENOMIC DNA]</scope>
    <source>
        <strain evidence="1 2">CT2-14</strain>
    </source>
</reference>
<keyword evidence="2" id="KW-1185">Reference proteome</keyword>
<dbReference type="InterPro" id="IPR046268">
    <property type="entry name" value="DUF6301"/>
</dbReference>
<comment type="caution">
    <text evidence="1">The sequence shown here is derived from an EMBL/GenBank/DDBJ whole genome shotgun (WGS) entry which is preliminary data.</text>
</comment>
<dbReference type="RefSeq" id="WP_154786011.1">
    <property type="nucleotide sequence ID" value="NZ_WMBB01000001.1"/>
</dbReference>
<accession>A0A6I3KQV6</accession>
<evidence type="ECO:0000313" key="2">
    <source>
        <dbReference type="Proteomes" id="UP000432464"/>
    </source>
</evidence>
<dbReference type="Proteomes" id="UP000432464">
    <property type="component" value="Unassembled WGS sequence"/>
</dbReference>
<dbReference type="EMBL" id="WMBB01000001">
    <property type="protein sequence ID" value="MTE11506.1"/>
    <property type="molecule type" value="Genomic_DNA"/>
</dbReference>
<proteinExistence type="predicted"/>